<reference evidence="4" key="5">
    <citation type="journal article" date="2021" name="G3 (Bethesda)">
        <title>Aegilops tauschii genome assembly Aet v5.0 features greater sequence contiguity and improved annotation.</title>
        <authorList>
            <person name="Wang L."/>
            <person name="Zhu T."/>
            <person name="Rodriguez J.C."/>
            <person name="Deal K.R."/>
            <person name="Dubcovsky J."/>
            <person name="McGuire P.E."/>
            <person name="Lux T."/>
            <person name="Spannagl M."/>
            <person name="Mayer K.F.X."/>
            <person name="Baldrich P."/>
            <person name="Meyers B.C."/>
            <person name="Huo N."/>
            <person name="Gu Y.Q."/>
            <person name="Zhou H."/>
            <person name="Devos K.M."/>
            <person name="Bennetzen J.L."/>
            <person name="Unver T."/>
            <person name="Budak H."/>
            <person name="Gulick P.J."/>
            <person name="Galiba G."/>
            <person name="Kalapos B."/>
            <person name="Nelson D.R."/>
            <person name="Li P."/>
            <person name="You F.M."/>
            <person name="Luo M.C."/>
            <person name="Dvorak J."/>
        </authorList>
    </citation>
    <scope>NUCLEOTIDE SEQUENCE [LARGE SCALE GENOMIC DNA]</scope>
    <source>
        <strain evidence="4">cv. AL8/78</strain>
    </source>
</reference>
<reference evidence="5" key="2">
    <citation type="journal article" date="2017" name="Nat. Plants">
        <title>The Aegilops tauschii genome reveals multiple impacts of transposons.</title>
        <authorList>
            <person name="Zhao G."/>
            <person name="Zou C."/>
            <person name="Li K."/>
            <person name="Wang K."/>
            <person name="Li T."/>
            <person name="Gao L."/>
            <person name="Zhang X."/>
            <person name="Wang H."/>
            <person name="Yang Z."/>
            <person name="Liu X."/>
            <person name="Jiang W."/>
            <person name="Mao L."/>
            <person name="Kong X."/>
            <person name="Jiao Y."/>
            <person name="Jia J."/>
        </authorList>
    </citation>
    <scope>NUCLEOTIDE SEQUENCE [LARGE SCALE GENOMIC DNA]</scope>
    <source>
        <strain evidence="5">cv. AL8/78</strain>
    </source>
</reference>
<evidence type="ECO:0000256" key="2">
    <source>
        <dbReference type="SAM" id="Phobius"/>
    </source>
</evidence>
<accession>A0A453BIF0</accession>
<dbReference type="InterPro" id="IPR033344">
    <property type="entry name" value="CURT1"/>
</dbReference>
<proteinExistence type="predicted"/>
<name>A0A453BIF0_AEGTS</name>
<feature type="domain" description="Cyanobacterial aminoacyl-tRNA synthetase CAAD" evidence="3">
    <location>
        <begin position="60"/>
        <end position="136"/>
    </location>
</feature>
<evidence type="ECO:0000313" key="4">
    <source>
        <dbReference type="EnsemblPlants" id="AET2Gv20517500.4"/>
    </source>
</evidence>
<reference evidence="4" key="4">
    <citation type="submission" date="2019-03" db="UniProtKB">
        <authorList>
            <consortium name="EnsemblPlants"/>
        </authorList>
    </citation>
    <scope>IDENTIFICATION</scope>
</reference>
<comment type="subcellular location">
    <subcellularLocation>
        <location evidence="1">Membrane</location>
        <topology evidence="1">Multi-pass membrane protein</topology>
    </subcellularLocation>
</comment>
<dbReference type="STRING" id="200361.A0A453BIF0"/>
<keyword evidence="2" id="KW-0812">Transmembrane</keyword>
<evidence type="ECO:0000313" key="5">
    <source>
        <dbReference type="Proteomes" id="UP000015105"/>
    </source>
</evidence>
<keyword evidence="2" id="KW-1133">Transmembrane helix</keyword>
<protein>
    <recommendedName>
        <fullName evidence="3">Cyanobacterial aminoacyl-tRNA synthetase CAAD domain-containing protein</fullName>
    </recommendedName>
</protein>
<reference evidence="4" key="3">
    <citation type="journal article" date="2017" name="Nature">
        <title>Genome sequence of the progenitor of the wheat D genome Aegilops tauschii.</title>
        <authorList>
            <person name="Luo M.C."/>
            <person name="Gu Y.Q."/>
            <person name="Puiu D."/>
            <person name="Wang H."/>
            <person name="Twardziok S.O."/>
            <person name="Deal K.R."/>
            <person name="Huo N."/>
            <person name="Zhu T."/>
            <person name="Wang L."/>
            <person name="Wang Y."/>
            <person name="McGuire P.E."/>
            <person name="Liu S."/>
            <person name="Long H."/>
            <person name="Ramasamy R.K."/>
            <person name="Rodriguez J.C."/>
            <person name="Van S.L."/>
            <person name="Yuan L."/>
            <person name="Wang Z."/>
            <person name="Xia Z."/>
            <person name="Xiao L."/>
            <person name="Anderson O.D."/>
            <person name="Ouyang S."/>
            <person name="Liang Y."/>
            <person name="Zimin A.V."/>
            <person name="Pertea G."/>
            <person name="Qi P."/>
            <person name="Bennetzen J.L."/>
            <person name="Dai X."/>
            <person name="Dawson M.W."/>
            <person name="Muller H.G."/>
            <person name="Kugler K."/>
            <person name="Rivarola-Duarte L."/>
            <person name="Spannagl M."/>
            <person name="Mayer K.F.X."/>
            <person name="Lu F.H."/>
            <person name="Bevan M.W."/>
            <person name="Leroy P."/>
            <person name="Li P."/>
            <person name="You F.M."/>
            <person name="Sun Q."/>
            <person name="Liu Z."/>
            <person name="Lyons E."/>
            <person name="Wicker T."/>
            <person name="Salzberg S.L."/>
            <person name="Devos K.M."/>
            <person name="Dvorak J."/>
        </authorList>
    </citation>
    <scope>NUCLEOTIDE SEQUENCE [LARGE SCALE GENOMIC DNA]</scope>
    <source>
        <strain evidence="4">cv. AL8/78</strain>
    </source>
</reference>
<dbReference type="Pfam" id="PF14159">
    <property type="entry name" value="CAAD"/>
    <property type="match status" value="1"/>
</dbReference>
<dbReference type="PANTHER" id="PTHR33222:SF9">
    <property type="entry name" value="PROTEIN CURVATURE THYLAKOID 1B, CHLOROPLASTIC"/>
    <property type="match status" value="1"/>
</dbReference>
<dbReference type="GO" id="GO:0009535">
    <property type="term" value="C:chloroplast thylakoid membrane"/>
    <property type="evidence" value="ECO:0007669"/>
    <property type="project" value="TreeGrafter"/>
</dbReference>
<keyword evidence="5" id="KW-1185">Reference proteome</keyword>
<dbReference type="Gramene" id="AET2Gv20517500.4">
    <property type="protein sequence ID" value="AET2Gv20517500.4"/>
    <property type="gene ID" value="AET2Gv20517500"/>
</dbReference>
<feature type="transmembrane region" description="Helical" evidence="2">
    <location>
        <begin position="71"/>
        <end position="91"/>
    </location>
</feature>
<dbReference type="Proteomes" id="UP000015105">
    <property type="component" value="Chromosome 2D"/>
</dbReference>
<sequence>MAATCRFAAPLGLAPLPRSCAGAKSVAFSIGTTKVATRTRSVAVRAGDGSAETPEILKAAQDAWAKVEDKYAVATIGVAGLVALWTAVGALKSIDKLPILPGVLELVGIGYTGWFTYRNLIFQPDREQWRTSLIKFTSICYIVKQY</sequence>
<evidence type="ECO:0000259" key="3">
    <source>
        <dbReference type="Pfam" id="PF14159"/>
    </source>
</evidence>
<dbReference type="AlphaFoldDB" id="A0A453BIF0"/>
<dbReference type="InterPro" id="IPR025564">
    <property type="entry name" value="CAAD_dom"/>
</dbReference>
<dbReference type="PANTHER" id="PTHR33222">
    <property type="match status" value="1"/>
</dbReference>
<organism evidence="4 5">
    <name type="scientific">Aegilops tauschii subsp. strangulata</name>
    <name type="common">Goatgrass</name>
    <dbReference type="NCBI Taxonomy" id="200361"/>
    <lineage>
        <taxon>Eukaryota</taxon>
        <taxon>Viridiplantae</taxon>
        <taxon>Streptophyta</taxon>
        <taxon>Embryophyta</taxon>
        <taxon>Tracheophyta</taxon>
        <taxon>Spermatophyta</taxon>
        <taxon>Magnoliopsida</taxon>
        <taxon>Liliopsida</taxon>
        <taxon>Poales</taxon>
        <taxon>Poaceae</taxon>
        <taxon>BOP clade</taxon>
        <taxon>Pooideae</taxon>
        <taxon>Triticodae</taxon>
        <taxon>Triticeae</taxon>
        <taxon>Triticinae</taxon>
        <taxon>Aegilops</taxon>
    </lineage>
</organism>
<dbReference type="EnsemblPlants" id="AET2Gv20517500.4">
    <property type="protein sequence ID" value="AET2Gv20517500.4"/>
    <property type="gene ID" value="AET2Gv20517500"/>
</dbReference>
<keyword evidence="2" id="KW-0472">Membrane</keyword>
<reference evidence="5" key="1">
    <citation type="journal article" date="2014" name="Science">
        <title>Ancient hybridizations among the ancestral genomes of bread wheat.</title>
        <authorList>
            <consortium name="International Wheat Genome Sequencing Consortium,"/>
            <person name="Marcussen T."/>
            <person name="Sandve S.R."/>
            <person name="Heier L."/>
            <person name="Spannagl M."/>
            <person name="Pfeifer M."/>
            <person name="Jakobsen K.S."/>
            <person name="Wulff B.B."/>
            <person name="Steuernagel B."/>
            <person name="Mayer K.F."/>
            <person name="Olsen O.A."/>
        </authorList>
    </citation>
    <scope>NUCLEOTIDE SEQUENCE [LARGE SCALE GENOMIC DNA]</scope>
    <source>
        <strain evidence="5">cv. AL8/78</strain>
    </source>
</reference>
<evidence type="ECO:0000256" key="1">
    <source>
        <dbReference type="ARBA" id="ARBA00004141"/>
    </source>
</evidence>
<feature type="transmembrane region" description="Helical" evidence="2">
    <location>
        <begin position="97"/>
        <end position="117"/>
    </location>
</feature>